<evidence type="ECO:0000313" key="3">
    <source>
        <dbReference type="Proteomes" id="UP000389128"/>
    </source>
</evidence>
<dbReference type="RefSeq" id="WP_148578035.1">
    <property type="nucleotide sequence ID" value="NZ_SDKK01000004.1"/>
</dbReference>
<dbReference type="Proteomes" id="UP000389128">
    <property type="component" value="Unassembled WGS sequence"/>
</dbReference>
<keyword evidence="3" id="KW-1185">Reference proteome</keyword>
<accession>A0A6C2D512</accession>
<reference evidence="2 3" key="1">
    <citation type="submission" date="2019-01" db="EMBL/GenBank/DDBJ databases">
        <title>Zoogloea oleivorans genome sequencing and assembly.</title>
        <authorList>
            <person name="Tancsics A."/>
            <person name="Farkas M."/>
            <person name="Kriszt B."/>
            <person name="Maroti G."/>
            <person name="Horvath B."/>
        </authorList>
    </citation>
    <scope>NUCLEOTIDE SEQUENCE [LARGE SCALE GENOMIC DNA]</scope>
    <source>
        <strain evidence="2 3">Buc</strain>
    </source>
</reference>
<proteinExistence type="predicted"/>
<organism evidence="2 3">
    <name type="scientific">Zoogloea oleivorans</name>
    <dbReference type="NCBI Taxonomy" id="1552750"/>
    <lineage>
        <taxon>Bacteria</taxon>
        <taxon>Pseudomonadati</taxon>
        <taxon>Pseudomonadota</taxon>
        <taxon>Betaproteobacteria</taxon>
        <taxon>Rhodocyclales</taxon>
        <taxon>Zoogloeaceae</taxon>
        <taxon>Zoogloea</taxon>
    </lineage>
</organism>
<evidence type="ECO:0008006" key="4">
    <source>
        <dbReference type="Google" id="ProtNLM"/>
    </source>
</evidence>
<keyword evidence="1" id="KW-0732">Signal</keyword>
<comment type="caution">
    <text evidence="2">The sequence shown here is derived from an EMBL/GenBank/DDBJ whole genome shotgun (WGS) entry which is preliminary data.</text>
</comment>
<dbReference type="AlphaFoldDB" id="A0A6C2D512"/>
<evidence type="ECO:0000313" key="2">
    <source>
        <dbReference type="EMBL" id="TYC60833.1"/>
    </source>
</evidence>
<feature type="chain" id="PRO_5025511484" description="Secreted protein" evidence="1">
    <location>
        <begin position="26"/>
        <end position="101"/>
    </location>
</feature>
<sequence length="101" mass="10747">MQLIRRSLSLVLACLVLMWAGTSFADDTEVYASELGEFAQCFDQAAQSGVDLDSPEPQDPPVLVSASLPAPAVQPEVRSAGFRPALQSIVIPPTSPPPRRA</sequence>
<evidence type="ECO:0000256" key="1">
    <source>
        <dbReference type="SAM" id="SignalP"/>
    </source>
</evidence>
<gene>
    <name evidence="2" type="ORF">ETQ85_05385</name>
</gene>
<dbReference type="EMBL" id="SDKK01000004">
    <property type="protein sequence ID" value="TYC60833.1"/>
    <property type="molecule type" value="Genomic_DNA"/>
</dbReference>
<dbReference type="OrthoDB" id="9919943at2"/>
<protein>
    <recommendedName>
        <fullName evidence="4">Secreted protein</fullName>
    </recommendedName>
</protein>
<name>A0A6C2D512_9RHOO</name>
<feature type="signal peptide" evidence="1">
    <location>
        <begin position="1"/>
        <end position="25"/>
    </location>
</feature>